<evidence type="ECO:0000256" key="3">
    <source>
        <dbReference type="ARBA" id="ARBA00023002"/>
    </source>
</evidence>
<sequence length="221" mass="24957">MRRNRRIGCSMSGIAQFISNRGLNDFQRWCEAGYDRVQEVDKQLSARFAIPRSIKTTSIKPSGTVSLLAGATPGMHYPESRFYIRRMRLDNHSDLLPALQRAEYAIEPAHESPNTTLVVSIPVDVGEGVRTLSDVSAWEQFALAAFLQRHWADNQLKGISLLPKLELGAYKQMPYEEISARTYHKMNQSIEPLQFNVIQSIETVIDVPDKYCEACVTDPLA</sequence>
<evidence type="ECO:0000256" key="2">
    <source>
        <dbReference type="ARBA" id="ARBA00022628"/>
    </source>
</evidence>
<dbReference type="Proteomes" id="UP000736787">
    <property type="component" value="Unassembled WGS sequence"/>
</dbReference>
<accession>A0A8T1CZH2</accession>
<dbReference type="Proteomes" id="UP000735874">
    <property type="component" value="Unassembled WGS sequence"/>
</dbReference>
<dbReference type="InterPro" id="IPR050862">
    <property type="entry name" value="RdRp_reductase_class-2"/>
</dbReference>
<comment type="caution">
    <text evidence="6">The sequence shown here is derived from an EMBL/GenBank/DDBJ whole genome shotgun (WGS) entry which is preliminary data.</text>
</comment>
<dbReference type="EMBL" id="RCMG01000136">
    <property type="protein sequence ID" value="KAG2862145.1"/>
    <property type="molecule type" value="Genomic_DNA"/>
</dbReference>
<dbReference type="GO" id="GO:0031419">
    <property type="term" value="F:cobalamin binding"/>
    <property type="evidence" value="ECO:0007669"/>
    <property type="project" value="UniProtKB-KW"/>
</dbReference>
<gene>
    <name evidence="5" type="ORF">PC113_g6594</name>
    <name evidence="6" type="ORF">PC115_g5791</name>
    <name evidence="7" type="ORF">PC117_g6631</name>
</gene>
<organism evidence="6 8">
    <name type="scientific">Phytophthora cactorum</name>
    <dbReference type="NCBI Taxonomy" id="29920"/>
    <lineage>
        <taxon>Eukaryota</taxon>
        <taxon>Sar</taxon>
        <taxon>Stramenopiles</taxon>
        <taxon>Oomycota</taxon>
        <taxon>Peronosporomycetes</taxon>
        <taxon>Peronosporales</taxon>
        <taxon>Peronosporaceae</taxon>
        <taxon>Phytophthora</taxon>
    </lineage>
</organism>
<dbReference type="PANTHER" id="PTHR43371">
    <property type="entry name" value="VITAMIN B12-DEPENDENT RIBONUCLEOTIDE REDUCTASE"/>
    <property type="match status" value="1"/>
</dbReference>
<dbReference type="AlphaFoldDB" id="A0A8T1CZH2"/>
<dbReference type="Proteomes" id="UP000774804">
    <property type="component" value="Unassembled WGS sequence"/>
</dbReference>
<evidence type="ECO:0000313" key="7">
    <source>
        <dbReference type="EMBL" id="KAG2947626.1"/>
    </source>
</evidence>
<proteinExistence type="predicted"/>
<dbReference type="Gene3D" id="3.20.70.20">
    <property type="match status" value="2"/>
</dbReference>
<keyword evidence="3" id="KW-0560">Oxidoreductase</keyword>
<evidence type="ECO:0000313" key="5">
    <source>
        <dbReference type="EMBL" id="KAG2862145.1"/>
    </source>
</evidence>
<dbReference type="EMBL" id="RCMK01000128">
    <property type="protein sequence ID" value="KAG2947626.1"/>
    <property type="molecule type" value="Genomic_DNA"/>
</dbReference>
<evidence type="ECO:0000256" key="4">
    <source>
        <dbReference type="ARBA" id="ARBA00023285"/>
    </source>
</evidence>
<evidence type="ECO:0000256" key="1">
    <source>
        <dbReference type="ARBA" id="ARBA00001922"/>
    </source>
</evidence>
<dbReference type="SUPFAM" id="SSF51998">
    <property type="entry name" value="PFL-like glycyl radical enzymes"/>
    <property type="match status" value="1"/>
</dbReference>
<evidence type="ECO:0000313" key="8">
    <source>
        <dbReference type="Proteomes" id="UP000774804"/>
    </source>
</evidence>
<dbReference type="VEuPathDB" id="FungiDB:PC110_g6210"/>
<comment type="cofactor">
    <cofactor evidence="1">
        <name>adenosylcob(III)alamin</name>
        <dbReference type="ChEBI" id="CHEBI:18408"/>
    </cofactor>
</comment>
<dbReference type="EMBL" id="RCMI01000122">
    <property type="protein sequence ID" value="KAG2932523.1"/>
    <property type="molecule type" value="Genomic_DNA"/>
</dbReference>
<dbReference type="PANTHER" id="PTHR43371:SF1">
    <property type="entry name" value="RIBONUCLEOSIDE-DIPHOSPHATE REDUCTASE"/>
    <property type="match status" value="1"/>
</dbReference>
<keyword evidence="2" id="KW-0846">Cobalamin</keyword>
<protein>
    <submittedName>
        <fullName evidence="6">Uncharacterized protein</fullName>
    </submittedName>
</protein>
<evidence type="ECO:0000313" key="6">
    <source>
        <dbReference type="EMBL" id="KAG2932523.1"/>
    </source>
</evidence>
<reference evidence="6" key="1">
    <citation type="submission" date="2018-10" db="EMBL/GenBank/DDBJ databases">
        <title>Effector identification in a new, highly contiguous assembly of the strawberry crown rot pathogen Phytophthora cactorum.</title>
        <authorList>
            <person name="Armitage A.D."/>
            <person name="Nellist C.F."/>
            <person name="Bates H."/>
            <person name="Vickerstaff R.J."/>
            <person name="Harrison R.J."/>
        </authorList>
    </citation>
    <scope>NUCLEOTIDE SEQUENCE</scope>
    <source>
        <strain evidence="5">15-7</strain>
        <strain evidence="6">4032</strain>
        <strain evidence="7">4040</strain>
    </source>
</reference>
<dbReference type="GO" id="GO:0004748">
    <property type="term" value="F:ribonucleoside-diphosphate reductase activity, thioredoxin disulfide as acceptor"/>
    <property type="evidence" value="ECO:0007669"/>
    <property type="project" value="TreeGrafter"/>
</dbReference>
<name>A0A8T1CZH2_9STRA</name>
<keyword evidence="4" id="KW-0170">Cobalt</keyword>